<gene>
    <name evidence="1" type="ORF">ADEAN_000723300</name>
</gene>
<name>A0A7G2CLC8_9TRYP</name>
<keyword evidence="2" id="KW-1185">Reference proteome</keyword>
<sequence>MRTFLHNSFSSKHTCVVWVFSLKAIEGNADPLKELLETNTLLSQKVVPQGSRGLFVLKTDLSRAELKEKLPHRVVHMFYEFKS</sequence>
<organism evidence="1 2">
    <name type="scientific">Angomonas deanei</name>
    <dbReference type="NCBI Taxonomy" id="59799"/>
    <lineage>
        <taxon>Eukaryota</taxon>
        <taxon>Discoba</taxon>
        <taxon>Euglenozoa</taxon>
        <taxon>Kinetoplastea</taxon>
        <taxon>Metakinetoplastina</taxon>
        <taxon>Trypanosomatida</taxon>
        <taxon>Trypanosomatidae</taxon>
        <taxon>Strigomonadinae</taxon>
        <taxon>Angomonas</taxon>
    </lineage>
</organism>
<dbReference type="AlphaFoldDB" id="A0A7G2CLC8"/>
<dbReference type="Proteomes" id="UP000515908">
    <property type="component" value="Chromosome 15"/>
</dbReference>
<protein>
    <submittedName>
        <fullName evidence="1">Uncharacterized protein</fullName>
    </submittedName>
</protein>
<accession>A0A7G2CLC8</accession>
<dbReference type="VEuPathDB" id="TriTrypDB:ADEAN_000723300"/>
<proteinExistence type="predicted"/>
<evidence type="ECO:0000313" key="2">
    <source>
        <dbReference type="Proteomes" id="UP000515908"/>
    </source>
</evidence>
<evidence type="ECO:0000313" key="1">
    <source>
        <dbReference type="EMBL" id="CAD2219724.1"/>
    </source>
</evidence>
<dbReference type="EMBL" id="LR877159">
    <property type="protein sequence ID" value="CAD2219724.1"/>
    <property type="molecule type" value="Genomic_DNA"/>
</dbReference>
<reference evidence="1 2" key="1">
    <citation type="submission" date="2020-08" db="EMBL/GenBank/DDBJ databases">
        <authorList>
            <person name="Newling K."/>
            <person name="Davey J."/>
            <person name="Forrester S."/>
        </authorList>
    </citation>
    <scope>NUCLEOTIDE SEQUENCE [LARGE SCALE GENOMIC DNA]</scope>
    <source>
        <strain evidence="2">Crithidia deanei Carvalho (ATCC PRA-265)</strain>
    </source>
</reference>